<comment type="caution">
    <text evidence="2">The sequence shown here is derived from an EMBL/GenBank/DDBJ whole genome shotgun (WGS) entry which is preliminary data.</text>
</comment>
<keyword evidence="1" id="KW-0812">Transmembrane</keyword>
<dbReference type="RefSeq" id="WP_035862279.1">
    <property type="nucleotide sequence ID" value="NZ_KK853997.1"/>
</dbReference>
<feature type="transmembrane region" description="Helical" evidence="1">
    <location>
        <begin position="57"/>
        <end position="81"/>
    </location>
</feature>
<organism evidence="2 3">
    <name type="scientific">Kitasatospora cheerisanensis KCTC 2395</name>
    <dbReference type="NCBI Taxonomy" id="1348663"/>
    <lineage>
        <taxon>Bacteria</taxon>
        <taxon>Bacillati</taxon>
        <taxon>Actinomycetota</taxon>
        <taxon>Actinomycetes</taxon>
        <taxon>Kitasatosporales</taxon>
        <taxon>Streptomycetaceae</taxon>
        <taxon>Kitasatospora</taxon>
    </lineage>
</organism>
<proteinExistence type="predicted"/>
<keyword evidence="3" id="KW-1185">Reference proteome</keyword>
<dbReference type="Proteomes" id="UP000027178">
    <property type="component" value="Unassembled WGS sequence"/>
</dbReference>
<dbReference type="PATRIC" id="fig|1348663.4.peg.2380"/>
<dbReference type="AlphaFoldDB" id="A0A066Z635"/>
<evidence type="ECO:0000256" key="1">
    <source>
        <dbReference type="SAM" id="Phobius"/>
    </source>
</evidence>
<evidence type="ECO:0000313" key="3">
    <source>
        <dbReference type="Proteomes" id="UP000027178"/>
    </source>
</evidence>
<gene>
    <name evidence="2" type="ORF">KCH_24590</name>
</gene>
<feature type="transmembrane region" description="Helical" evidence="1">
    <location>
        <begin position="20"/>
        <end position="45"/>
    </location>
</feature>
<dbReference type="EMBL" id="JNBY01000078">
    <property type="protein sequence ID" value="KDN85801.1"/>
    <property type="molecule type" value="Genomic_DNA"/>
</dbReference>
<sequence length="84" mass="8447">MSTPRTTASEADQLAVASFVLGLLGLLLFNLVLGPLAVALAVLALHRGTARPLRARLGLLLGLADLAVLAAAVAAGHGSLFHLG</sequence>
<reference evidence="2 3" key="1">
    <citation type="submission" date="2014-05" db="EMBL/GenBank/DDBJ databases">
        <title>Draft Genome Sequence of Kitasatospora cheerisanensis KCTC 2395.</title>
        <authorList>
            <person name="Nam D.H."/>
        </authorList>
    </citation>
    <scope>NUCLEOTIDE SEQUENCE [LARGE SCALE GENOMIC DNA]</scope>
    <source>
        <strain evidence="2 3">KCTC 2395</strain>
    </source>
</reference>
<evidence type="ECO:0008006" key="4">
    <source>
        <dbReference type="Google" id="ProtNLM"/>
    </source>
</evidence>
<protein>
    <recommendedName>
        <fullName evidence="4">DUF4190 domain-containing protein</fullName>
    </recommendedName>
</protein>
<keyword evidence="1" id="KW-1133">Transmembrane helix</keyword>
<dbReference type="HOGENOM" id="CLU_152611_3_0_11"/>
<accession>A0A066Z635</accession>
<keyword evidence="1" id="KW-0472">Membrane</keyword>
<evidence type="ECO:0000313" key="2">
    <source>
        <dbReference type="EMBL" id="KDN85801.1"/>
    </source>
</evidence>
<name>A0A066Z635_9ACTN</name>